<sequence length="260" mass="29021">MTNEPKTEQNTSIKIKNSWLVNEKVNLSALYRFFLSYLRRQKMVLILSVVLIPIAILCQAIFVNYRQGPNVMALSIGVTFIATGASVAVYMLMGFLIDLKMSVVYKRIGLLEIKPLGFVLIVYAYCFTLVLIADVLVLITSFIINAVLKINFAVAYNLIVLLFFIISIFITAFAIALMIIAVILINSRTMQSILTTILTILFVGGSFLFVAFIPALFGAHYKEAILSIKGLSIGCVVMLCSVVLTGLLIWLIVRIFRWDN</sequence>
<dbReference type="EMBL" id="CP031088">
    <property type="protein sequence ID" value="AXF96405.1"/>
    <property type="molecule type" value="Genomic_DNA"/>
</dbReference>
<evidence type="ECO:0000256" key="1">
    <source>
        <dbReference type="SAM" id="Phobius"/>
    </source>
</evidence>
<reference evidence="3" key="1">
    <citation type="submission" date="2018-07" db="EMBL/GenBank/DDBJ databases">
        <title>Complete Genome Sequence of Spiroplasma phoeniceum.</title>
        <authorList>
            <person name="Davis R.E."/>
            <person name="Shao J.Y."/>
            <person name="Zhao Y."/>
            <person name="Silver A."/>
            <person name="Stump z."/>
            <person name="Gasparich G."/>
        </authorList>
    </citation>
    <scope>NUCLEOTIDE SEQUENCE [LARGE SCALE GENOMIC DNA]</scope>
    <source>
        <strain evidence="3">P40</strain>
    </source>
</reference>
<feature type="transmembrane region" description="Helical" evidence="1">
    <location>
        <begin position="44"/>
        <end position="65"/>
    </location>
</feature>
<keyword evidence="3" id="KW-1185">Reference proteome</keyword>
<protein>
    <recommendedName>
        <fullName evidence="4">Transmembrane protein</fullName>
    </recommendedName>
</protein>
<evidence type="ECO:0000313" key="2">
    <source>
        <dbReference type="EMBL" id="AXF96405.1"/>
    </source>
</evidence>
<keyword evidence="1" id="KW-0812">Transmembrane</keyword>
<dbReference type="Proteomes" id="UP000253689">
    <property type="component" value="Chromosome"/>
</dbReference>
<dbReference type="RefSeq" id="WP_114565025.1">
    <property type="nucleotide sequence ID" value="NZ_CP031088.1"/>
</dbReference>
<evidence type="ECO:0008006" key="4">
    <source>
        <dbReference type="Google" id="ProtNLM"/>
    </source>
</evidence>
<keyword evidence="1" id="KW-1133">Transmembrane helix</keyword>
<accession>A0A345DQB4</accession>
<gene>
    <name evidence="2" type="ORF">SDAV_001438</name>
</gene>
<feature type="transmembrane region" description="Helical" evidence="1">
    <location>
        <begin position="197"/>
        <end position="219"/>
    </location>
</feature>
<keyword evidence="1" id="KW-0472">Membrane</keyword>
<evidence type="ECO:0000313" key="3">
    <source>
        <dbReference type="Proteomes" id="UP000253689"/>
    </source>
</evidence>
<feature type="transmembrane region" description="Helical" evidence="1">
    <location>
        <begin position="71"/>
        <end position="97"/>
    </location>
</feature>
<name>A0A345DQB4_9MOLU</name>
<feature type="transmembrane region" description="Helical" evidence="1">
    <location>
        <begin position="154"/>
        <end position="185"/>
    </location>
</feature>
<dbReference type="AlphaFoldDB" id="A0A345DQB4"/>
<dbReference type="KEGG" id="sphh:SDAV_001438"/>
<feature type="transmembrane region" description="Helical" evidence="1">
    <location>
        <begin position="118"/>
        <end position="148"/>
    </location>
</feature>
<proteinExistence type="predicted"/>
<organism evidence="2 3">
    <name type="scientific">Spiroplasma phoeniceum P40</name>
    <dbReference type="NCBI Taxonomy" id="1276259"/>
    <lineage>
        <taxon>Bacteria</taxon>
        <taxon>Bacillati</taxon>
        <taxon>Mycoplasmatota</taxon>
        <taxon>Mollicutes</taxon>
        <taxon>Entomoplasmatales</taxon>
        <taxon>Spiroplasmataceae</taxon>
        <taxon>Spiroplasma</taxon>
    </lineage>
</organism>
<feature type="transmembrane region" description="Helical" evidence="1">
    <location>
        <begin position="231"/>
        <end position="253"/>
    </location>
</feature>